<comment type="caution">
    <text evidence="1">The sequence shown here is derived from an EMBL/GenBank/DDBJ whole genome shotgun (WGS) entry which is preliminary data.</text>
</comment>
<reference evidence="1" key="2">
    <citation type="journal article" date="2022" name="New Phytol.">
        <title>Evolutionary transition to the ectomycorrhizal habit in the genomes of a hyperdiverse lineage of mushroom-forming fungi.</title>
        <authorList>
            <person name="Looney B."/>
            <person name="Miyauchi S."/>
            <person name="Morin E."/>
            <person name="Drula E."/>
            <person name="Courty P.E."/>
            <person name="Kohler A."/>
            <person name="Kuo A."/>
            <person name="LaButti K."/>
            <person name="Pangilinan J."/>
            <person name="Lipzen A."/>
            <person name="Riley R."/>
            <person name="Andreopoulos W."/>
            <person name="He G."/>
            <person name="Johnson J."/>
            <person name="Nolan M."/>
            <person name="Tritt A."/>
            <person name="Barry K.W."/>
            <person name="Grigoriev I.V."/>
            <person name="Nagy L.G."/>
            <person name="Hibbett D."/>
            <person name="Henrissat B."/>
            <person name="Matheny P.B."/>
            <person name="Labbe J."/>
            <person name="Martin F.M."/>
        </authorList>
    </citation>
    <scope>NUCLEOTIDE SEQUENCE</scope>
    <source>
        <strain evidence="1">HHB10654</strain>
    </source>
</reference>
<accession>A0ACB8TKY0</accession>
<protein>
    <submittedName>
        <fullName evidence="1">Golgi apparatus membrane protein TVP38</fullName>
    </submittedName>
</protein>
<reference evidence="1" key="1">
    <citation type="submission" date="2021-03" db="EMBL/GenBank/DDBJ databases">
        <authorList>
            <consortium name="DOE Joint Genome Institute"/>
            <person name="Ahrendt S."/>
            <person name="Looney B.P."/>
            <person name="Miyauchi S."/>
            <person name="Morin E."/>
            <person name="Drula E."/>
            <person name="Courty P.E."/>
            <person name="Chicoki N."/>
            <person name="Fauchery L."/>
            <person name="Kohler A."/>
            <person name="Kuo A."/>
            <person name="Labutti K."/>
            <person name="Pangilinan J."/>
            <person name="Lipzen A."/>
            <person name="Riley R."/>
            <person name="Andreopoulos W."/>
            <person name="He G."/>
            <person name="Johnson J."/>
            <person name="Barry K.W."/>
            <person name="Grigoriev I.V."/>
            <person name="Nagy L."/>
            <person name="Hibbett D."/>
            <person name="Henrissat B."/>
            <person name="Matheny P.B."/>
            <person name="Labbe J."/>
            <person name="Martin F."/>
        </authorList>
    </citation>
    <scope>NUCLEOTIDE SEQUENCE</scope>
    <source>
        <strain evidence="1">HHB10654</strain>
    </source>
</reference>
<name>A0ACB8TKY0_9AGAM</name>
<evidence type="ECO:0000313" key="2">
    <source>
        <dbReference type="Proteomes" id="UP000814140"/>
    </source>
</evidence>
<proteinExistence type="predicted"/>
<sequence>MALKGSRHMALPFQLLYHHVRAGLHRFAKLSLVGKLVIGFLVTFYIALLIAIIVISPARIGQFMYDTGQKIRSHQWGWALLAGLFVLVSFPPMVGHTTLLNLCGFTYGIKGFAIAGPGSVFGSAIVFVILRYMFSHKLRAWSSTNEKWQALETVVKAKGLPLMTLIRMSPFPPWVYSNSLFASIEVVALWQFMVATLCTSPKYLLYVFIGSRVAAMSDGKQREGMDTQTKIVNWILIIGGITVSVAAGWIIYVLMQRQLQGVSPVNDELAAEAIDDAEEGAPLLDNFSSESVELEDEA</sequence>
<evidence type="ECO:0000313" key="1">
    <source>
        <dbReference type="EMBL" id="KAI0069091.1"/>
    </source>
</evidence>
<gene>
    <name evidence="1" type="ORF">BV25DRAFT_1818048</name>
</gene>
<dbReference type="EMBL" id="MU277187">
    <property type="protein sequence ID" value="KAI0069091.1"/>
    <property type="molecule type" value="Genomic_DNA"/>
</dbReference>
<dbReference type="Proteomes" id="UP000814140">
    <property type="component" value="Unassembled WGS sequence"/>
</dbReference>
<keyword evidence="2" id="KW-1185">Reference proteome</keyword>
<organism evidence="1 2">
    <name type="scientific">Artomyces pyxidatus</name>
    <dbReference type="NCBI Taxonomy" id="48021"/>
    <lineage>
        <taxon>Eukaryota</taxon>
        <taxon>Fungi</taxon>
        <taxon>Dikarya</taxon>
        <taxon>Basidiomycota</taxon>
        <taxon>Agaricomycotina</taxon>
        <taxon>Agaricomycetes</taxon>
        <taxon>Russulales</taxon>
        <taxon>Auriscalpiaceae</taxon>
        <taxon>Artomyces</taxon>
    </lineage>
</organism>